<evidence type="ECO:0000313" key="1">
    <source>
        <dbReference type="EMBL" id="QPJ64054.1"/>
    </source>
</evidence>
<organism evidence="1 2">
    <name type="scientific">Candidatus Nitrohelix vancouverensis</name>
    <dbReference type="NCBI Taxonomy" id="2705534"/>
    <lineage>
        <taxon>Bacteria</taxon>
        <taxon>Pseudomonadati</taxon>
        <taxon>Nitrospinota/Tectimicrobiota group</taxon>
        <taxon>Nitrospinota</taxon>
        <taxon>Nitrospinia</taxon>
        <taxon>Nitrospinales</taxon>
        <taxon>Nitrospinaceae</taxon>
        <taxon>Candidatus Nitrohelix</taxon>
    </lineage>
</organism>
<dbReference type="GO" id="GO:0016740">
    <property type="term" value="F:transferase activity"/>
    <property type="evidence" value="ECO:0007669"/>
    <property type="project" value="UniProtKB-KW"/>
</dbReference>
<evidence type="ECO:0000313" key="2">
    <source>
        <dbReference type="Proteomes" id="UP000594464"/>
    </source>
</evidence>
<sequence>MSFFSGKFVNDKKSTFFTLDKQFDELPQEVQFCANCVVSNQRPRTIFNAEGVCSACQWAWEKDHVVDWELRQKELKELCDRFRSKDGSYDVIVPGSGGKDSAFVAHQLKHRFKMNPLCVTWAPFEWTNIGWTNLTNFIKSGFFNIVGHPNGILHRKLARLAFEVKGDAWEPFAYGQKAWAYHMAQAFGIKLIFYGENGELEYGGSTQYKDAPKERPEDWLRQYYKGSHVDDLVRVGLDKGILSKEESISPDLKWYKAPAPEVIEDLGLEMHWFSYYEKWTPQENFYYAVKHTGFQLNDEGRTESTYTKYSSLDDKLDGFHFYLGYMKFGLGRASRDAQQDIRRHHITREEGVILVNRYDHEFPRKHFRWMLDYLQLTEEFFWQVMDFYRSQSNVWERVNGEWKLKSIVS</sequence>
<dbReference type="EMBL" id="CP048620">
    <property type="protein sequence ID" value="QPJ64054.1"/>
    <property type="molecule type" value="Genomic_DNA"/>
</dbReference>
<dbReference type="NCBIfam" id="TIGR03573">
    <property type="entry name" value="WbuX"/>
    <property type="match status" value="1"/>
</dbReference>
<protein>
    <submittedName>
        <fullName evidence="1">N-acetyl sugar amidotransferase</fullName>
    </submittedName>
</protein>
<keyword evidence="1" id="KW-0808">Transferase</keyword>
<dbReference type="SUPFAM" id="SSF52402">
    <property type="entry name" value="Adenine nucleotide alpha hydrolases-like"/>
    <property type="match status" value="1"/>
</dbReference>
<dbReference type="KEGG" id="nva:G3M78_00990"/>
<accession>A0A7T0G275</accession>
<dbReference type="InterPro" id="IPR020022">
    <property type="entry name" value="N-acetyl_sugar_amidoTrfase"/>
</dbReference>
<name>A0A7T0G275_9BACT</name>
<dbReference type="AlphaFoldDB" id="A0A7T0G275"/>
<dbReference type="Proteomes" id="UP000594464">
    <property type="component" value="Chromosome"/>
</dbReference>
<reference evidence="2" key="1">
    <citation type="submission" date="2020-02" db="EMBL/GenBank/DDBJ databases">
        <title>Genomic and physiological characterization of two novel Nitrospinaceae genera.</title>
        <authorList>
            <person name="Mueller A.J."/>
            <person name="Jung M.-Y."/>
            <person name="Strachan C.R."/>
            <person name="Herbold C.W."/>
            <person name="Kirkegaard R.H."/>
            <person name="Daims H."/>
        </authorList>
    </citation>
    <scope>NUCLEOTIDE SEQUENCE [LARGE SCALE GENOMIC DNA]</scope>
</reference>
<gene>
    <name evidence="1" type="ORF">G3M78_00990</name>
</gene>
<proteinExistence type="predicted"/>